<accession>A0A6I4UVM4</accession>
<dbReference type="Gene3D" id="3.30.1490.20">
    <property type="entry name" value="ATP-grasp fold, A domain"/>
    <property type="match status" value="1"/>
</dbReference>
<evidence type="ECO:0000313" key="1">
    <source>
        <dbReference type="EMBL" id="MXP45917.1"/>
    </source>
</evidence>
<name>A0A6I4UVM4_9SPHN</name>
<dbReference type="SUPFAM" id="SSF56059">
    <property type="entry name" value="Glutathione synthetase ATP-binding domain-like"/>
    <property type="match status" value="1"/>
</dbReference>
<dbReference type="Gene3D" id="3.30.470.20">
    <property type="entry name" value="ATP-grasp fold, B domain"/>
    <property type="match status" value="1"/>
</dbReference>
<protein>
    <submittedName>
        <fullName evidence="1">Uncharacterized protein</fullName>
    </submittedName>
</protein>
<gene>
    <name evidence="1" type="ORF">GRI43_00730</name>
</gene>
<evidence type="ECO:0000313" key="2">
    <source>
        <dbReference type="Proteomes" id="UP000471435"/>
    </source>
</evidence>
<comment type="caution">
    <text evidence="1">The sequence shown here is derived from an EMBL/GenBank/DDBJ whole genome shotgun (WGS) entry which is preliminary data.</text>
</comment>
<dbReference type="InterPro" id="IPR053191">
    <property type="entry name" value="DcsG_Biosynth_Enzyme"/>
</dbReference>
<organism evidence="1 2">
    <name type="scientific">Pontixanthobacter luteolus</name>
    <dbReference type="NCBI Taxonomy" id="295089"/>
    <lineage>
        <taxon>Bacteria</taxon>
        <taxon>Pseudomonadati</taxon>
        <taxon>Pseudomonadota</taxon>
        <taxon>Alphaproteobacteria</taxon>
        <taxon>Sphingomonadales</taxon>
        <taxon>Erythrobacteraceae</taxon>
        <taxon>Pontixanthobacter</taxon>
    </lineage>
</organism>
<sequence>MLGTAWDYQDHAAEFLAALETLEEAGIAVCNPSSLVRWNMDKRYLLDLESKGARIIPTVWANNPGLADIEQALDRFGCETIVVKRQVGAGGLGQHLFSRGSMPAGDWTMGRAAMIQPFLPSIKDEGELSFVFIDGRFSHAIRKTAAGGEYRIQSLYGGKETKFTPQPEDISQAASVVAAMPGGAPLYARIDLIRDVAGHLMVMEAEAIEPFLYPVQGPELGEAIASAIASRL</sequence>
<keyword evidence="2" id="KW-1185">Reference proteome</keyword>
<dbReference type="PANTHER" id="PTHR39217:SF1">
    <property type="entry name" value="GLUTATHIONE SYNTHETASE"/>
    <property type="match status" value="1"/>
</dbReference>
<dbReference type="Gene3D" id="3.40.50.20">
    <property type="match status" value="1"/>
</dbReference>
<dbReference type="OrthoDB" id="3373978at2"/>
<dbReference type="EMBL" id="WTYP01000001">
    <property type="protein sequence ID" value="MXP45917.1"/>
    <property type="molecule type" value="Genomic_DNA"/>
</dbReference>
<dbReference type="AlphaFoldDB" id="A0A6I4UVM4"/>
<dbReference type="GO" id="GO:0005524">
    <property type="term" value="F:ATP binding"/>
    <property type="evidence" value="ECO:0007669"/>
    <property type="project" value="InterPro"/>
</dbReference>
<dbReference type="Proteomes" id="UP000471435">
    <property type="component" value="Unassembled WGS sequence"/>
</dbReference>
<dbReference type="InterPro" id="IPR013815">
    <property type="entry name" value="ATP_grasp_subdomain_1"/>
</dbReference>
<dbReference type="PANTHER" id="PTHR39217">
    <property type="match status" value="1"/>
</dbReference>
<reference evidence="1 2" key="1">
    <citation type="submission" date="2019-12" db="EMBL/GenBank/DDBJ databases">
        <title>Genomic-based taxomic classification of the family Erythrobacteraceae.</title>
        <authorList>
            <person name="Xu L."/>
        </authorList>
    </citation>
    <scope>NUCLEOTIDE SEQUENCE [LARGE SCALE GENOMIC DNA]</scope>
    <source>
        <strain evidence="1 2">SW-109</strain>
    </source>
</reference>
<proteinExistence type="predicted"/>